<sequence>MKRRFAPFWCSQAQGLGWAAGQKGHVRGAVRHLSSFCGAKHSGVGYSAPALVLQIRP</sequence>
<evidence type="ECO:0000313" key="2">
    <source>
        <dbReference type="Proteomes" id="UP000270034"/>
    </source>
</evidence>
<reference evidence="1 2" key="1">
    <citation type="submission" date="2018-02" db="EMBL/GenBank/DDBJ databases">
        <title>Acetobacter orientalis genome.</title>
        <authorList>
            <person name="Nakashima N."/>
            <person name="Tamura T."/>
        </authorList>
    </citation>
    <scope>NUCLEOTIDE SEQUENCE [LARGE SCALE GENOMIC DNA]</scope>
    <source>
        <strain evidence="1 2">FAN1</strain>
    </source>
</reference>
<proteinExistence type="predicted"/>
<protein>
    <submittedName>
        <fullName evidence="1">Calcium-transporting ATPase 1</fullName>
    </submittedName>
</protein>
<dbReference type="KEGG" id="aot:AcetOri_orf04177"/>
<dbReference type="EMBL" id="AP018515">
    <property type="protein sequence ID" value="BBC81091.1"/>
    <property type="molecule type" value="Genomic_DNA"/>
</dbReference>
<name>A0A2Z5ZKL4_9PROT</name>
<dbReference type="AlphaFoldDB" id="A0A2Z5ZKL4"/>
<accession>A0A2Z5ZKL4</accession>
<organism evidence="1 2">
    <name type="scientific">Acetobacter orientalis</name>
    <dbReference type="NCBI Taxonomy" id="146474"/>
    <lineage>
        <taxon>Bacteria</taxon>
        <taxon>Pseudomonadati</taxon>
        <taxon>Pseudomonadota</taxon>
        <taxon>Alphaproteobacteria</taxon>
        <taxon>Acetobacterales</taxon>
        <taxon>Acetobacteraceae</taxon>
        <taxon>Acetobacter</taxon>
    </lineage>
</organism>
<evidence type="ECO:0000313" key="1">
    <source>
        <dbReference type="EMBL" id="BBC81091.1"/>
    </source>
</evidence>
<dbReference type="Proteomes" id="UP000270034">
    <property type="component" value="Chromosome"/>
</dbReference>
<gene>
    <name evidence="1" type="ORF">AcetOrient_orf04177</name>
</gene>